<keyword evidence="1" id="KW-1133">Transmembrane helix</keyword>
<accession>A0ABW0NWJ6</accession>
<name>A0ABW0NWJ6_9HYPH</name>
<proteinExistence type="predicted"/>
<reference evidence="3" key="1">
    <citation type="journal article" date="2019" name="Int. J. Syst. Evol. Microbiol.">
        <title>The Global Catalogue of Microorganisms (GCM) 10K type strain sequencing project: providing services to taxonomists for standard genome sequencing and annotation.</title>
        <authorList>
            <consortium name="The Broad Institute Genomics Platform"/>
            <consortium name="The Broad Institute Genome Sequencing Center for Infectious Disease"/>
            <person name="Wu L."/>
            <person name="Ma J."/>
        </authorList>
    </citation>
    <scope>NUCLEOTIDE SEQUENCE [LARGE SCALE GENOMIC DNA]</scope>
    <source>
        <strain evidence="3">CCUG 43117</strain>
    </source>
</reference>
<evidence type="ECO:0000313" key="3">
    <source>
        <dbReference type="Proteomes" id="UP001596060"/>
    </source>
</evidence>
<evidence type="ECO:0000256" key="1">
    <source>
        <dbReference type="SAM" id="Phobius"/>
    </source>
</evidence>
<comment type="caution">
    <text evidence="2">The sequence shown here is derived from an EMBL/GenBank/DDBJ whole genome shotgun (WGS) entry which is preliminary data.</text>
</comment>
<feature type="transmembrane region" description="Helical" evidence="1">
    <location>
        <begin position="176"/>
        <end position="197"/>
    </location>
</feature>
<dbReference type="Pfam" id="PF09991">
    <property type="entry name" value="DUF2232"/>
    <property type="match status" value="1"/>
</dbReference>
<keyword evidence="1" id="KW-0472">Membrane</keyword>
<sequence length="319" mass="33212">MIPAVGIGAGLVAALLFSVVITGSPLAVLLYSAAPLPIFIAALGWNHRAGLYASAAGALAVTLGLSLPAGFAFACIIALPAWWIAYLALLARSDESGAVEWYPLGHLMVWIAGTATLASVASALVMTTDYETYRAVIARIVDNLLAEMVRSKMLTLPQGKTAADLSADITPLLVRAVPLGIAASIVTTITANLWLAAKTVQFSGRLPRPWPFIPSTTLPRTALPLLAVGLVTAMLDGFVGLAGASLVGALLAAFMFSGLAMLHDLSRGQTWRTPMLISVYVALIVMQAVLTPLLALAGMIDTLLGLRKRAAMPPPPPQA</sequence>
<dbReference type="RefSeq" id="WP_066724867.1">
    <property type="nucleotide sequence ID" value="NZ_JBHSLU010000008.1"/>
</dbReference>
<dbReference type="InterPro" id="IPR018710">
    <property type="entry name" value="DUF2232"/>
</dbReference>
<feature type="transmembrane region" description="Helical" evidence="1">
    <location>
        <begin position="217"/>
        <end position="235"/>
    </location>
</feature>
<dbReference type="EMBL" id="JBHSLU010000008">
    <property type="protein sequence ID" value="MFC5504734.1"/>
    <property type="molecule type" value="Genomic_DNA"/>
</dbReference>
<keyword evidence="3" id="KW-1185">Reference proteome</keyword>
<feature type="transmembrane region" description="Helical" evidence="1">
    <location>
        <begin position="104"/>
        <end position="125"/>
    </location>
</feature>
<protein>
    <submittedName>
        <fullName evidence="2">DUF2232 domain-containing protein</fullName>
    </submittedName>
</protein>
<organism evidence="2 3">
    <name type="scientific">Bosea massiliensis</name>
    <dbReference type="NCBI Taxonomy" id="151419"/>
    <lineage>
        <taxon>Bacteria</taxon>
        <taxon>Pseudomonadati</taxon>
        <taxon>Pseudomonadota</taxon>
        <taxon>Alphaproteobacteria</taxon>
        <taxon>Hyphomicrobiales</taxon>
        <taxon>Boseaceae</taxon>
        <taxon>Bosea</taxon>
    </lineage>
</organism>
<evidence type="ECO:0000313" key="2">
    <source>
        <dbReference type="EMBL" id="MFC5504734.1"/>
    </source>
</evidence>
<dbReference type="Proteomes" id="UP001596060">
    <property type="component" value="Unassembled WGS sequence"/>
</dbReference>
<gene>
    <name evidence="2" type="ORF">ACFPN9_05630</name>
</gene>
<keyword evidence="1" id="KW-0812">Transmembrane</keyword>
<feature type="transmembrane region" description="Helical" evidence="1">
    <location>
        <begin position="58"/>
        <end position="84"/>
    </location>
</feature>
<feature type="transmembrane region" description="Helical" evidence="1">
    <location>
        <begin position="242"/>
        <end position="263"/>
    </location>
</feature>
<feature type="transmembrane region" description="Helical" evidence="1">
    <location>
        <begin position="275"/>
        <end position="300"/>
    </location>
</feature>